<gene>
    <name evidence="2" type="ORF">ATL39_3126</name>
</gene>
<dbReference type="EMBL" id="RAPK01000011">
    <property type="protein sequence ID" value="RKD69699.1"/>
    <property type="molecule type" value="Genomic_DNA"/>
</dbReference>
<dbReference type="RefSeq" id="WP_120194258.1">
    <property type="nucleotide sequence ID" value="NZ_RAPK01000011.1"/>
</dbReference>
<reference evidence="2 3" key="1">
    <citation type="submission" date="2018-09" db="EMBL/GenBank/DDBJ databases">
        <title>Genomic Encyclopedia of Archaeal and Bacterial Type Strains, Phase II (KMG-II): from individual species to whole genera.</title>
        <authorList>
            <person name="Goeker M."/>
        </authorList>
    </citation>
    <scope>NUCLEOTIDE SEQUENCE [LARGE SCALE GENOMIC DNA]</scope>
    <source>
        <strain evidence="2 3">DSM 17008</strain>
    </source>
</reference>
<keyword evidence="1" id="KW-1133">Transmembrane helix</keyword>
<dbReference type="Proteomes" id="UP000285120">
    <property type="component" value="Unassembled WGS sequence"/>
</dbReference>
<dbReference type="OrthoDB" id="1928173at2"/>
<dbReference type="Pfam" id="PF11193">
    <property type="entry name" value="DUF2812"/>
    <property type="match status" value="1"/>
</dbReference>
<organism evidence="2 3">
    <name type="scientific">Sinobaca qinghaiensis</name>
    <dbReference type="NCBI Taxonomy" id="342944"/>
    <lineage>
        <taxon>Bacteria</taxon>
        <taxon>Bacillati</taxon>
        <taxon>Bacillota</taxon>
        <taxon>Bacilli</taxon>
        <taxon>Bacillales</taxon>
        <taxon>Sporolactobacillaceae</taxon>
        <taxon>Sinobaca</taxon>
    </lineage>
</organism>
<keyword evidence="3" id="KW-1185">Reference proteome</keyword>
<dbReference type="AlphaFoldDB" id="A0A419UX47"/>
<evidence type="ECO:0000313" key="3">
    <source>
        <dbReference type="Proteomes" id="UP000285120"/>
    </source>
</evidence>
<sequence>MKKTKYMTSSGLAFSEGYDMKRLAKKSLKGWHLQKFGFLGYTLERGEPMAVEYELDYNEQPDADYFQLFQDAGWEHICSGGAMHIFRAPEGTVKIYSRKADKRDVYRQEQKKFKSYAVFCLIIFTVLAAFLWAVNTFYPDLTTLTVLATVLLLVWTFPTVFSTFPYIGYTYKVYRLNK</sequence>
<name>A0A419UX47_9BACL</name>
<feature type="transmembrane region" description="Helical" evidence="1">
    <location>
        <begin position="146"/>
        <end position="169"/>
    </location>
</feature>
<protein>
    <submittedName>
        <fullName evidence="2">Uncharacterized protein DUF2812</fullName>
    </submittedName>
</protein>
<evidence type="ECO:0000313" key="2">
    <source>
        <dbReference type="EMBL" id="RKD69699.1"/>
    </source>
</evidence>
<accession>A0A419UX47</accession>
<proteinExistence type="predicted"/>
<keyword evidence="1" id="KW-0472">Membrane</keyword>
<dbReference type="InterPro" id="IPR021359">
    <property type="entry name" value="DUF2812"/>
</dbReference>
<evidence type="ECO:0000256" key="1">
    <source>
        <dbReference type="SAM" id="Phobius"/>
    </source>
</evidence>
<keyword evidence="1" id="KW-0812">Transmembrane</keyword>
<feature type="transmembrane region" description="Helical" evidence="1">
    <location>
        <begin position="116"/>
        <end position="134"/>
    </location>
</feature>
<comment type="caution">
    <text evidence="2">The sequence shown here is derived from an EMBL/GenBank/DDBJ whole genome shotgun (WGS) entry which is preliminary data.</text>
</comment>